<protein>
    <recommendedName>
        <fullName evidence="3">CCHC-type domain-containing protein</fullName>
    </recommendedName>
</protein>
<dbReference type="SUPFAM" id="SSF57756">
    <property type="entry name" value="Retrovirus zinc finger-like domains"/>
    <property type="match status" value="1"/>
</dbReference>
<keyword evidence="2" id="KW-1185">Reference proteome</keyword>
<evidence type="ECO:0008006" key="3">
    <source>
        <dbReference type="Google" id="ProtNLM"/>
    </source>
</evidence>
<evidence type="ECO:0000313" key="2">
    <source>
        <dbReference type="Proteomes" id="UP001497480"/>
    </source>
</evidence>
<dbReference type="GO" id="GO:0008270">
    <property type="term" value="F:zinc ion binding"/>
    <property type="evidence" value="ECO:0007669"/>
    <property type="project" value="InterPro"/>
</dbReference>
<dbReference type="EMBL" id="CAXHTB010000023">
    <property type="protein sequence ID" value="CAL0331030.1"/>
    <property type="molecule type" value="Genomic_DNA"/>
</dbReference>
<accession>A0AAV1YDL2</accession>
<evidence type="ECO:0000313" key="1">
    <source>
        <dbReference type="EMBL" id="CAL0331030.1"/>
    </source>
</evidence>
<gene>
    <name evidence="1" type="ORF">LLUT_LOCUS32090</name>
</gene>
<proteinExistence type="predicted"/>
<sequence>MEEQVLGWEYIARKVFLGSSNGVKPRKGKNSKERFTCHEYGKAGHMRFQCPTYLEKVDSDTSTPRDFKSKKAYIVWDVPEEETTSSTSSEEEFAKLCLVARIYCLKCSEVDDLVN</sequence>
<reference evidence="1 2" key="1">
    <citation type="submission" date="2024-03" db="EMBL/GenBank/DDBJ databases">
        <authorList>
            <person name="Martinez-Hernandez J."/>
        </authorList>
    </citation>
    <scope>NUCLEOTIDE SEQUENCE [LARGE SCALE GENOMIC DNA]</scope>
</reference>
<dbReference type="InterPro" id="IPR036875">
    <property type="entry name" value="Znf_CCHC_sf"/>
</dbReference>
<organism evidence="1 2">
    <name type="scientific">Lupinus luteus</name>
    <name type="common">European yellow lupine</name>
    <dbReference type="NCBI Taxonomy" id="3873"/>
    <lineage>
        <taxon>Eukaryota</taxon>
        <taxon>Viridiplantae</taxon>
        <taxon>Streptophyta</taxon>
        <taxon>Embryophyta</taxon>
        <taxon>Tracheophyta</taxon>
        <taxon>Spermatophyta</taxon>
        <taxon>Magnoliopsida</taxon>
        <taxon>eudicotyledons</taxon>
        <taxon>Gunneridae</taxon>
        <taxon>Pentapetalae</taxon>
        <taxon>rosids</taxon>
        <taxon>fabids</taxon>
        <taxon>Fabales</taxon>
        <taxon>Fabaceae</taxon>
        <taxon>Papilionoideae</taxon>
        <taxon>50 kb inversion clade</taxon>
        <taxon>genistoids sensu lato</taxon>
        <taxon>core genistoids</taxon>
        <taxon>Genisteae</taxon>
        <taxon>Lupinus</taxon>
    </lineage>
</organism>
<name>A0AAV1YDL2_LUPLU</name>
<dbReference type="Proteomes" id="UP001497480">
    <property type="component" value="Unassembled WGS sequence"/>
</dbReference>
<dbReference type="AlphaFoldDB" id="A0AAV1YDL2"/>
<comment type="caution">
    <text evidence="1">The sequence shown here is derived from an EMBL/GenBank/DDBJ whole genome shotgun (WGS) entry which is preliminary data.</text>
</comment>
<dbReference type="GO" id="GO:0003676">
    <property type="term" value="F:nucleic acid binding"/>
    <property type="evidence" value="ECO:0007669"/>
    <property type="project" value="InterPro"/>
</dbReference>